<dbReference type="RefSeq" id="WP_377932346.1">
    <property type="nucleotide sequence ID" value="NZ_JBHUEA010000004.1"/>
</dbReference>
<reference evidence="3" key="1">
    <citation type="journal article" date="2019" name="Int. J. Syst. Evol. Microbiol.">
        <title>The Global Catalogue of Microorganisms (GCM) 10K type strain sequencing project: providing services to taxonomists for standard genome sequencing and annotation.</title>
        <authorList>
            <consortium name="The Broad Institute Genomics Platform"/>
            <consortium name="The Broad Institute Genome Sequencing Center for Infectious Disease"/>
            <person name="Wu L."/>
            <person name="Ma J."/>
        </authorList>
    </citation>
    <scope>NUCLEOTIDE SEQUENCE [LARGE SCALE GENOMIC DNA]</scope>
    <source>
        <strain evidence="3">CGMCC 1.12471</strain>
    </source>
</reference>
<comment type="caution">
    <text evidence="2">The sequence shown here is derived from an EMBL/GenBank/DDBJ whole genome shotgun (WGS) entry which is preliminary data.</text>
</comment>
<evidence type="ECO:0000256" key="1">
    <source>
        <dbReference type="SAM" id="Phobius"/>
    </source>
</evidence>
<name>A0ABW4LC67_9MICO</name>
<feature type="transmembrane region" description="Helical" evidence="1">
    <location>
        <begin position="27"/>
        <end position="46"/>
    </location>
</feature>
<keyword evidence="1" id="KW-0812">Transmembrane</keyword>
<evidence type="ECO:0000313" key="2">
    <source>
        <dbReference type="EMBL" id="MFD1720739.1"/>
    </source>
</evidence>
<keyword evidence="3" id="KW-1185">Reference proteome</keyword>
<dbReference type="EMBL" id="JBHUEA010000004">
    <property type="protein sequence ID" value="MFD1720739.1"/>
    <property type="molecule type" value="Genomic_DNA"/>
</dbReference>
<keyword evidence="1" id="KW-0472">Membrane</keyword>
<feature type="transmembrane region" description="Helical" evidence="1">
    <location>
        <begin position="52"/>
        <end position="76"/>
    </location>
</feature>
<organism evidence="2 3">
    <name type="scientific">Amnibacterium endophyticum</name>
    <dbReference type="NCBI Taxonomy" id="2109337"/>
    <lineage>
        <taxon>Bacteria</taxon>
        <taxon>Bacillati</taxon>
        <taxon>Actinomycetota</taxon>
        <taxon>Actinomycetes</taxon>
        <taxon>Micrococcales</taxon>
        <taxon>Microbacteriaceae</taxon>
        <taxon>Amnibacterium</taxon>
    </lineage>
</organism>
<proteinExistence type="predicted"/>
<evidence type="ECO:0000313" key="3">
    <source>
        <dbReference type="Proteomes" id="UP001597347"/>
    </source>
</evidence>
<protein>
    <submittedName>
        <fullName evidence="2">Uncharacterized protein</fullName>
    </submittedName>
</protein>
<sequence length="82" mass="8746">MADDDRARTDELGQTRVNGLPGLMQRIGAIEGVAVLLLVSVGLVVFGLASHVVWPVVVGAVLGVFTIADIVILALVRRRFPR</sequence>
<accession>A0ABW4LC67</accession>
<dbReference type="Proteomes" id="UP001597347">
    <property type="component" value="Unassembled WGS sequence"/>
</dbReference>
<keyword evidence="1" id="KW-1133">Transmembrane helix</keyword>
<gene>
    <name evidence="2" type="ORF">ACFSBI_04195</name>
</gene>